<dbReference type="Gene3D" id="2.40.10.10">
    <property type="entry name" value="Trypsin-like serine proteases"/>
    <property type="match status" value="2"/>
</dbReference>
<protein>
    <recommendedName>
        <fullName evidence="3">Peptidase S1 domain-containing protein</fullName>
    </recommendedName>
</protein>
<reference evidence="4" key="2">
    <citation type="submission" date="2025-09" db="UniProtKB">
        <authorList>
            <consortium name="Ensembl"/>
        </authorList>
    </citation>
    <scope>IDENTIFICATION</scope>
</reference>
<evidence type="ECO:0000256" key="2">
    <source>
        <dbReference type="SAM" id="SignalP"/>
    </source>
</evidence>
<dbReference type="RefSeq" id="XP_039464370.1">
    <property type="nucleotide sequence ID" value="XM_039608436.1"/>
</dbReference>
<dbReference type="InterPro" id="IPR001314">
    <property type="entry name" value="Peptidase_S1A"/>
</dbReference>
<keyword evidence="5" id="KW-1185">Reference proteome</keyword>
<dbReference type="OMA" id="TWINQNA"/>
<dbReference type="GO" id="GO:0004252">
    <property type="term" value="F:serine-type endopeptidase activity"/>
    <property type="evidence" value="ECO:0007669"/>
    <property type="project" value="InterPro"/>
</dbReference>
<name>A0A668SR26_OREAU</name>
<keyword evidence="2" id="KW-0732">Signal</keyword>
<organism evidence="4 5">
    <name type="scientific">Oreochromis aureus</name>
    <name type="common">Israeli tilapia</name>
    <name type="synonym">Chromis aureus</name>
    <dbReference type="NCBI Taxonomy" id="47969"/>
    <lineage>
        <taxon>Eukaryota</taxon>
        <taxon>Metazoa</taxon>
        <taxon>Chordata</taxon>
        <taxon>Craniata</taxon>
        <taxon>Vertebrata</taxon>
        <taxon>Euteleostomi</taxon>
        <taxon>Actinopterygii</taxon>
        <taxon>Neopterygii</taxon>
        <taxon>Teleostei</taxon>
        <taxon>Neoteleostei</taxon>
        <taxon>Acanthomorphata</taxon>
        <taxon>Ovalentaria</taxon>
        <taxon>Cichlomorphae</taxon>
        <taxon>Cichliformes</taxon>
        <taxon>Cichlidae</taxon>
        <taxon>African cichlids</taxon>
        <taxon>Pseudocrenilabrinae</taxon>
        <taxon>Oreochromini</taxon>
        <taxon>Oreochromis</taxon>
    </lineage>
</organism>
<dbReference type="AlphaFoldDB" id="A0A668SR26"/>
<dbReference type="Pfam" id="PF00089">
    <property type="entry name" value="Trypsin"/>
    <property type="match status" value="1"/>
</dbReference>
<dbReference type="PROSITE" id="PS00134">
    <property type="entry name" value="TRYPSIN_HIS"/>
    <property type="match status" value="1"/>
</dbReference>
<dbReference type="Ensembl" id="ENSOABT00000017312.2">
    <property type="protein sequence ID" value="ENSOABP00000016791.2"/>
    <property type="gene ID" value="ENSOABG00000008262.2"/>
</dbReference>
<dbReference type="PROSITE" id="PS50240">
    <property type="entry name" value="TRYPSIN_DOM"/>
    <property type="match status" value="1"/>
</dbReference>
<dbReference type="PANTHER" id="PTHR24271">
    <property type="entry name" value="KALLIKREIN-RELATED"/>
    <property type="match status" value="1"/>
</dbReference>
<dbReference type="SMART" id="SM00020">
    <property type="entry name" value="Tryp_SPc"/>
    <property type="match status" value="1"/>
</dbReference>
<accession>A0A668SR26</accession>
<dbReference type="InterPro" id="IPR001254">
    <property type="entry name" value="Trypsin_dom"/>
</dbReference>
<gene>
    <name evidence="4" type="primary">LOC116327675</name>
</gene>
<dbReference type="InterPro" id="IPR043504">
    <property type="entry name" value="Peptidase_S1_PA_chymotrypsin"/>
</dbReference>
<evidence type="ECO:0000259" key="3">
    <source>
        <dbReference type="PROSITE" id="PS50240"/>
    </source>
</evidence>
<keyword evidence="1" id="KW-1015">Disulfide bond</keyword>
<dbReference type="GO" id="GO:0006508">
    <property type="term" value="P:proteolysis"/>
    <property type="evidence" value="ECO:0007669"/>
    <property type="project" value="InterPro"/>
</dbReference>
<proteinExistence type="predicted"/>
<dbReference type="PANTHER" id="PTHR24271:SF47">
    <property type="entry name" value="KALLIKREIN-1"/>
    <property type="match status" value="1"/>
</dbReference>
<dbReference type="GeneID" id="116327675"/>
<dbReference type="InterPro" id="IPR009003">
    <property type="entry name" value="Peptidase_S1_PA"/>
</dbReference>
<dbReference type="PRINTS" id="PR00722">
    <property type="entry name" value="CHYMOTRYPSIN"/>
</dbReference>
<feature type="signal peptide" evidence="2">
    <location>
        <begin position="1"/>
        <end position="18"/>
    </location>
</feature>
<dbReference type="Proteomes" id="UP000472276">
    <property type="component" value="Unassembled WGS sequence"/>
</dbReference>
<evidence type="ECO:0000313" key="5">
    <source>
        <dbReference type="Proteomes" id="UP000472276"/>
    </source>
</evidence>
<evidence type="ECO:0000256" key="1">
    <source>
        <dbReference type="ARBA" id="ARBA00023157"/>
    </source>
</evidence>
<dbReference type="InterPro" id="IPR018114">
    <property type="entry name" value="TRYPSIN_HIS"/>
</dbReference>
<reference evidence="4" key="1">
    <citation type="submission" date="2025-08" db="UniProtKB">
        <authorList>
            <consortium name="Ensembl"/>
        </authorList>
    </citation>
    <scope>IDENTIFICATION</scope>
</reference>
<dbReference type="SUPFAM" id="SSF50494">
    <property type="entry name" value="Trypsin-like serine proteases"/>
    <property type="match status" value="1"/>
</dbReference>
<evidence type="ECO:0000313" key="4">
    <source>
        <dbReference type="Ensembl" id="ENSOABP00000016791.2"/>
    </source>
</evidence>
<feature type="domain" description="Peptidase S1" evidence="3">
    <location>
        <begin position="32"/>
        <end position="255"/>
    </location>
</feature>
<sequence>MSHLTFLLLVLCVGSSLPAVTVSTVVDLQKRIYGGTDCNQNERRYHVSLTLYADGRCSHCGGSLIRNQWILTAAHCRSRPMFAVVGVHAGQRNVQRIEESNIITHQHDDIMLVKLPNPTAGIPTVPCPNINDDPTIGNNAQVAGHSTHLIDQQGFIVPDFPSNLKCATMDVVNCDDPEWNTFYQQNPYLPHVPQQNRLCLQRHGVDVRPGDSGGGVIHRNNLYGVIVATGEDVCACETLSIRVCPYMTWINQNAV</sequence>
<feature type="chain" id="PRO_5044252393" description="Peptidase S1 domain-containing protein" evidence="2">
    <location>
        <begin position="19"/>
        <end position="255"/>
    </location>
</feature>